<sequence length="255" mass="28509">MAAQENQNVIVMRHGDRLDNFEELWVMKAERPWDPPLHQDGKIRAFCTGQKIRSNMDFPIHRVFVSPFLRCVQTAAEVVRALCDVANHNGEFNNSNSDSVIIDPSKVKVSIEYGLCEMLNLVAIRAAAAPKDGDFKFSISQYESELPAGTVDNTVEPVYKKLPDWEETLESARARYVKVVKALADKYPSENLLLVTHGEGVGSIFSELNKDATVVEVEYCGHLHAKRTIQFGENQSFTAGEFVYEKQTGIVSAAK</sequence>
<dbReference type="InterPro" id="IPR012398">
    <property type="entry name" value="PRIB5"/>
</dbReference>
<dbReference type="Gene3D" id="3.40.50.1240">
    <property type="entry name" value="Phosphoglycerate mutase-like"/>
    <property type="match status" value="1"/>
</dbReference>
<gene>
    <name evidence="1" type="ORF">HAX54_023214</name>
</gene>
<dbReference type="PANTHER" id="PTHR16469">
    <property type="entry name" value="UBIQUITIN-ASSOCIATED AND SH3 DOMAIN-CONTAINING BA-RELATED"/>
    <property type="match status" value="1"/>
</dbReference>
<dbReference type="InterPro" id="IPR051710">
    <property type="entry name" value="Phosphatase_SH3-domain"/>
</dbReference>
<evidence type="ECO:0000313" key="2">
    <source>
        <dbReference type="Proteomes" id="UP000823775"/>
    </source>
</evidence>
<dbReference type="InterPro" id="IPR029033">
    <property type="entry name" value="His_PPase_superfam"/>
</dbReference>
<dbReference type="Proteomes" id="UP000823775">
    <property type="component" value="Unassembled WGS sequence"/>
</dbReference>
<dbReference type="PANTHER" id="PTHR16469:SF27">
    <property type="entry name" value="UBIQUITIN-ASSOCIATED AND SH3 DOMAIN-CONTAINING BA-RELATED"/>
    <property type="match status" value="1"/>
</dbReference>
<name>A0ABS8UYD9_DATST</name>
<proteinExistence type="predicted"/>
<comment type="caution">
    <text evidence="1">The sequence shown here is derived from an EMBL/GenBank/DDBJ whole genome shotgun (WGS) entry which is preliminary data.</text>
</comment>
<evidence type="ECO:0008006" key="3">
    <source>
        <dbReference type="Google" id="ProtNLM"/>
    </source>
</evidence>
<dbReference type="EMBL" id="JACEIK010002812">
    <property type="protein sequence ID" value="MCD9638979.1"/>
    <property type="molecule type" value="Genomic_DNA"/>
</dbReference>
<dbReference type="SUPFAM" id="SSF53254">
    <property type="entry name" value="Phosphoglycerate mutase-like"/>
    <property type="match status" value="1"/>
</dbReference>
<dbReference type="Pfam" id="PF00300">
    <property type="entry name" value="His_Phos_1"/>
    <property type="match status" value="1"/>
</dbReference>
<reference evidence="1 2" key="1">
    <citation type="journal article" date="2021" name="BMC Genomics">
        <title>Datura genome reveals duplications of psychoactive alkaloid biosynthetic genes and high mutation rate following tissue culture.</title>
        <authorList>
            <person name="Rajewski A."/>
            <person name="Carter-House D."/>
            <person name="Stajich J."/>
            <person name="Litt A."/>
        </authorList>
    </citation>
    <scope>NUCLEOTIDE SEQUENCE [LARGE SCALE GENOMIC DNA]</scope>
    <source>
        <strain evidence="1">AR-01</strain>
    </source>
</reference>
<organism evidence="1 2">
    <name type="scientific">Datura stramonium</name>
    <name type="common">Jimsonweed</name>
    <name type="synonym">Common thornapple</name>
    <dbReference type="NCBI Taxonomy" id="4076"/>
    <lineage>
        <taxon>Eukaryota</taxon>
        <taxon>Viridiplantae</taxon>
        <taxon>Streptophyta</taxon>
        <taxon>Embryophyta</taxon>
        <taxon>Tracheophyta</taxon>
        <taxon>Spermatophyta</taxon>
        <taxon>Magnoliopsida</taxon>
        <taxon>eudicotyledons</taxon>
        <taxon>Gunneridae</taxon>
        <taxon>Pentapetalae</taxon>
        <taxon>asterids</taxon>
        <taxon>lamiids</taxon>
        <taxon>Solanales</taxon>
        <taxon>Solanaceae</taxon>
        <taxon>Solanoideae</taxon>
        <taxon>Datureae</taxon>
        <taxon>Datura</taxon>
    </lineage>
</organism>
<dbReference type="PIRSF" id="PIRSF015897">
    <property type="entry name" value="PRIB5"/>
    <property type="match status" value="1"/>
</dbReference>
<keyword evidence="2" id="KW-1185">Reference proteome</keyword>
<protein>
    <recommendedName>
        <fullName evidence="3">Phosphoglycerate mutase family protein</fullName>
    </recommendedName>
</protein>
<dbReference type="CDD" id="cd07067">
    <property type="entry name" value="HP_PGM_like"/>
    <property type="match status" value="1"/>
</dbReference>
<dbReference type="InterPro" id="IPR013078">
    <property type="entry name" value="His_Pase_superF_clade-1"/>
</dbReference>
<accession>A0ABS8UYD9</accession>
<evidence type="ECO:0000313" key="1">
    <source>
        <dbReference type="EMBL" id="MCD9638979.1"/>
    </source>
</evidence>